<evidence type="ECO:0000256" key="1">
    <source>
        <dbReference type="SAM" id="MobiDB-lite"/>
    </source>
</evidence>
<sequence length="85" mass="9459">MTGTTPELALGSPTSHHISRWHPFGLTPFLGRLGQCGSYPIQPHGWECSVEWDTGGDEWDNGGDEWDNGGDEWDTGDDEWDTILK</sequence>
<dbReference type="Proteomes" id="UP000499080">
    <property type="component" value="Unassembled WGS sequence"/>
</dbReference>
<gene>
    <name evidence="2" type="ORF">AVEN_251774_1</name>
</gene>
<protein>
    <submittedName>
        <fullName evidence="2">Uncharacterized protein</fullName>
    </submittedName>
</protein>
<accession>A0A4Y2MUV1</accession>
<proteinExistence type="predicted"/>
<comment type="caution">
    <text evidence="2">The sequence shown here is derived from an EMBL/GenBank/DDBJ whole genome shotgun (WGS) entry which is preliminary data.</text>
</comment>
<dbReference type="AlphaFoldDB" id="A0A4Y2MUV1"/>
<evidence type="ECO:0000313" key="3">
    <source>
        <dbReference type="Proteomes" id="UP000499080"/>
    </source>
</evidence>
<keyword evidence="3" id="KW-1185">Reference proteome</keyword>
<evidence type="ECO:0000313" key="2">
    <source>
        <dbReference type="EMBL" id="GBN30299.1"/>
    </source>
</evidence>
<reference evidence="2 3" key="1">
    <citation type="journal article" date="2019" name="Sci. Rep.">
        <title>Orb-weaving spider Araneus ventricosus genome elucidates the spidroin gene catalogue.</title>
        <authorList>
            <person name="Kono N."/>
            <person name="Nakamura H."/>
            <person name="Ohtoshi R."/>
            <person name="Moran D.A.P."/>
            <person name="Shinohara A."/>
            <person name="Yoshida Y."/>
            <person name="Fujiwara M."/>
            <person name="Mori M."/>
            <person name="Tomita M."/>
            <person name="Arakawa K."/>
        </authorList>
    </citation>
    <scope>NUCLEOTIDE SEQUENCE [LARGE SCALE GENOMIC DNA]</scope>
</reference>
<organism evidence="2 3">
    <name type="scientific">Araneus ventricosus</name>
    <name type="common">Orbweaver spider</name>
    <name type="synonym">Epeira ventricosa</name>
    <dbReference type="NCBI Taxonomy" id="182803"/>
    <lineage>
        <taxon>Eukaryota</taxon>
        <taxon>Metazoa</taxon>
        <taxon>Ecdysozoa</taxon>
        <taxon>Arthropoda</taxon>
        <taxon>Chelicerata</taxon>
        <taxon>Arachnida</taxon>
        <taxon>Araneae</taxon>
        <taxon>Araneomorphae</taxon>
        <taxon>Entelegynae</taxon>
        <taxon>Araneoidea</taxon>
        <taxon>Araneidae</taxon>
        <taxon>Araneus</taxon>
    </lineage>
</organism>
<dbReference type="EMBL" id="BGPR01007893">
    <property type="protein sequence ID" value="GBN30299.1"/>
    <property type="molecule type" value="Genomic_DNA"/>
</dbReference>
<feature type="region of interest" description="Disordered" evidence="1">
    <location>
        <begin position="54"/>
        <end position="85"/>
    </location>
</feature>
<name>A0A4Y2MUV1_ARAVE</name>